<dbReference type="OrthoDB" id="10260455at2759"/>
<organism evidence="2 3">
    <name type="scientific">Mycetomoellerius zeteki</name>
    <dbReference type="NCBI Taxonomy" id="64791"/>
    <lineage>
        <taxon>Eukaryota</taxon>
        <taxon>Metazoa</taxon>
        <taxon>Ecdysozoa</taxon>
        <taxon>Arthropoda</taxon>
        <taxon>Hexapoda</taxon>
        <taxon>Insecta</taxon>
        <taxon>Pterygota</taxon>
        <taxon>Neoptera</taxon>
        <taxon>Endopterygota</taxon>
        <taxon>Hymenoptera</taxon>
        <taxon>Apocrita</taxon>
        <taxon>Aculeata</taxon>
        <taxon>Formicoidea</taxon>
        <taxon>Formicidae</taxon>
        <taxon>Myrmicinae</taxon>
        <taxon>Mycetomoellerius</taxon>
    </lineage>
</organism>
<dbReference type="AlphaFoldDB" id="A0A151XJ36"/>
<dbReference type="CDD" id="cd22981">
    <property type="entry name" value="DD_TbAK-like"/>
    <property type="match status" value="1"/>
</dbReference>
<evidence type="ECO:0000313" key="2">
    <source>
        <dbReference type="EMBL" id="KYQ60399.1"/>
    </source>
</evidence>
<accession>A0A151XJ36</accession>
<dbReference type="KEGG" id="mzt:108722845"/>
<protein>
    <submittedName>
        <fullName evidence="2">Uncharacterized protein</fullName>
    </submittedName>
</protein>
<gene>
    <name evidence="2" type="ORF">ALC60_00807</name>
</gene>
<dbReference type="EMBL" id="KQ982080">
    <property type="protein sequence ID" value="KYQ60399.1"/>
    <property type="molecule type" value="Genomic_DNA"/>
</dbReference>
<reference evidence="2 3" key="1">
    <citation type="submission" date="2015-09" db="EMBL/GenBank/DDBJ databases">
        <title>Trachymyrmex zeteki WGS genome.</title>
        <authorList>
            <person name="Nygaard S."/>
            <person name="Hu H."/>
            <person name="Boomsma J."/>
            <person name="Zhang G."/>
        </authorList>
    </citation>
    <scope>NUCLEOTIDE SEQUENCE [LARGE SCALE GENOMIC DNA]</scope>
    <source>
        <strain evidence="2">Tzet28-1</strain>
        <tissue evidence="2">Whole body</tissue>
    </source>
</reference>
<dbReference type="SUPFAM" id="SSF47391">
    <property type="entry name" value="Dimerization-anchoring domain of cAMP-dependent PK regulatory subunit"/>
    <property type="match status" value="1"/>
</dbReference>
<evidence type="ECO:0000313" key="3">
    <source>
        <dbReference type="Proteomes" id="UP000075809"/>
    </source>
</evidence>
<sequence length="118" mass="13504">MENCLNSPSKQRETGGTSNVCPKNDTVRHAPRNMQDAVSYLKRKRIYDIIDSLLGELLLRRPHDPYEYLVQLLDRRILTRDGLVDSPPPFCSRDIIRQARQANLLTLLELTTNGAKKS</sequence>
<name>A0A151XJ36_9HYME</name>
<dbReference type="Proteomes" id="UP000075809">
    <property type="component" value="Unassembled WGS sequence"/>
</dbReference>
<keyword evidence="3" id="KW-1185">Reference proteome</keyword>
<proteinExistence type="predicted"/>
<evidence type="ECO:0000256" key="1">
    <source>
        <dbReference type="SAM" id="MobiDB-lite"/>
    </source>
</evidence>
<feature type="compositionally biased region" description="Polar residues" evidence="1">
    <location>
        <begin position="1"/>
        <end position="21"/>
    </location>
</feature>
<feature type="region of interest" description="Disordered" evidence="1">
    <location>
        <begin position="1"/>
        <end position="33"/>
    </location>
</feature>